<sequence length="92" mass="9859">NALGITKSGRSAYFSTESNKIDEPLKVEEAETLNVPPPPADKLLVLGGSGFVGSHICKEAINRGLNVASISRIQVDVCLMVEYNISNSQVKE</sequence>
<evidence type="ECO:0000313" key="2">
    <source>
        <dbReference type="EMBL" id="GJT74416.1"/>
    </source>
</evidence>
<feature type="non-terminal residue" evidence="2">
    <location>
        <position position="1"/>
    </location>
</feature>
<reference evidence="2" key="2">
    <citation type="submission" date="2022-01" db="EMBL/GenBank/DDBJ databases">
        <authorList>
            <person name="Yamashiro T."/>
            <person name="Shiraishi A."/>
            <person name="Satake H."/>
            <person name="Nakayama K."/>
        </authorList>
    </citation>
    <scope>NUCLEOTIDE SEQUENCE</scope>
</reference>
<proteinExistence type="predicted"/>
<dbReference type="Pfam" id="PF01370">
    <property type="entry name" value="Epimerase"/>
    <property type="match status" value="1"/>
</dbReference>
<accession>A0ABQ5GFC5</accession>
<evidence type="ECO:0000313" key="3">
    <source>
        <dbReference type="Proteomes" id="UP001151760"/>
    </source>
</evidence>
<reference evidence="2" key="1">
    <citation type="journal article" date="2022" name="Int. J. Mol. Sci.">
        <title>Draft Genome of Tanacetum Coccineum: Genomic Comparison of Closely Related Tanacetum-Family Plants.</title>
        <authorList>
            <person name="Yamashiro T."/>
            <person name="Shiraishi A."/>
            <person name="Nakayama K."/>
            <person name="Satake H."/>
        </authorList>
    </citation>
    <scope>NUCLEOTIDE SEQUENCE</scope>
</reference>
<dbReference type="SUPFAM" id="SSF51735">
    <property type="entry name" value="NAD(P)-binding Rossmann-fold domains"/>
    <property type="match status" value="1"/>
</dbReference>
<protein>
    <submittedName>
        <fullName evidence="2">NAD(P)-binding domain-containing protein</fullName>
    </submittedName>
</protein>
<gene>
    <name evidence="2" type="ORF">Tco_1041141</name>
</gene>
<feature type="domain" description="NAD-dependent epimerase/dehydratase" evidence="1">
    <location>
        <begin position="44"/>
        <end position="78"/>
    </location>
</feature>
<dbReference type="Gene3D" id="3.40.50.720">
    <property type="entry name" value="NAD(P)-binding Rossmann-like Domain"/>
    <property type="match status" value="1"/>
</dbReference>
<evidence type="ECO:0000259" key="1">
    <source>
        <dbReference type="Pfam" id="PF01370"/>
    </source>
</evidence>
<dbReference type="Proteomes" id="UP001151760">
    <property type="component" value="Unassembled WGS sequence"/>
</dbReference>
<dbReference type="InterPro" id="IPR001509">
    <property type="entry name" value="Epimerase_deHydtase"/>
</dbReference>
<dbReference type="EMBL" id="BQNB010018440">
    <property type="protein sequence ID" value="GJT74416.1"/>
    <property type="molecule type" value="Genomic_DNA"/>
</dbReference>
<dbReference type="InterPro" id="IPR036291">
    <property type="entry name" value="NAD(P)-bd_dom_sf"/>
</dbReference>
<name>A0ABQ5GFC5_9ASTR</name>
<comment type="caution">
    <text evidence="2">The sequence shown here is derived from an EMBL/GenBank/DDBJ whole genome shotgun (WGS) entry which is preliminary data.</text>
</comment>
<organism evidence="2 3">
    <name type="scientific">Tanacetum coccineum</name>
    <dbReference type="NCBI Taxonomy" id="301880"/>
    <lineage>
        <taxon>Eukaryota</taxon>
        <taxon>Viridiplantae</taxon>
        <taxon>Streptophyta</taxon>
        <taxon>Embryophyta</taxon>
        <taxon>Tracheophyta</taxon>
        <taxon>Spermatophyta</taxon>
        <taxon>Magnoliopsida</taxon>
        <taxon>eudicotyledons</taxon>
        <taxon>Gunneridae</taxon>
        <taxon>Pentapetalae</taxon>
        <taxon>asterids</taxon>
        <taxon>campanulids</taxon>
        <taxon>Asterales</taxon>
        <taxon>Asteraceae</taxon>
        <taxon>Asteroideae</taxon>
        <taxon>Anthemideae</taxon>
        <taxon>Anthemidinae</taxon>
        <taxon>Tanacetum</taxon>
    </lineage>
</organism>
<keyword evidence="3" id="KW-1185">Reference proteome</keyword>